<feature type="coiled-coil region" evidence="10">
    <location>
        <begin position="247"/>
        <end position="274"/>
    </location>
</feature>
<dbReference type="Proteomes" id="UP000051298">
    <property type="component" value="Unassembled WGS sequence"/>
</dbReference>
<keyword evidence="7" id="KW-0472">Membrane</keyword>
<feature type="compositionally biased region" description="Basic and acidic residues" evidence="11">
    <location>
        <begin position="299"/>
        <end position="317"/>
    </location>
</feature>
<name>A0A0P1FG68_9RHOB</name>
<evidence type="ECO:0000256" key="1">
    <source>
        <dbReference type="ARBA" id="ARBA00003456"/>
    </source>
</evidence>
<dbReference type="GO" id="GO:0046933">
    <property type="term" value="F:proton-transporting ATP synthase activity, rotational mechanism"/>
    <property type="evidence" value="ECO:0007669"/>
    <property type="project" value="InterPro"/>
</dbReference>
<evidence type="ECO:0000256" key="7">
    <source>
        <dbReference type="ARBA" id="ARBA00023136"/>
    </source>
</evidence>
<comment type="function">
    <text evidence="1">Produces ATP from ADP in the presence of a proton gradient across the membrane. The gamma chain is believed to be important in regulating ATPase activity and the flow of protons through the CF(0) complex.</text>
</comment>
<gene>
    <name evidence="12" type="primary">atpG_2</name>
    <name evidence="12" type="ORF">THS5294_00782</name>
</gene>
<keyword evidence="10" id="KW-0175">Coiled coil</keyword>
<dbReference type="Gene3D" id="3.40.1380.10">
    <property type="match status" value="1"/>
</dbReference>
<dbReference type="GO" id="GO:0045259">
    <property type="term" value="C:proton-transporting ATP synthase complex"/>
    <property type="evidence" value="ECO:0007669"/>
    <property type="project" value="UniProtKB-KW"/>
</dbReference>
<dbReference type="Gene3D" id="1.10.287.80">
    <property type="entry name" value="ATP synthase, gamma subunit, helix hairpin domain"/>
    <property type="match status" value="1"/>
</dbReference>
<dbReference type="CDD" id="cd12151">
    <property type="entry name" value="F1-ATPase_gamma"/>
    <property type="match status" value="1"/>
</dbReference>
<keyword evidence="6" id="KW-0406">Ion transport</keyword>
<evidence type="ECO:0000256" key="6">
    <source>
        <dbReference type="ARBA" id="ARBA00023065"/>
    </source>
</evidence>
<evidence type="ECO:0000256" key="10">
    <source>
        <dbReference type="SAM" id="Coils"/>
    </source>
</evidence>
<keyword evidence="4" id="KW-0813">Transport</keyword>
<dbReference type="InterPro" id="IPR035968">
    <property type="entry name" value="ATP_synth_F1_ATPase_gsu"/>
</dbReference>
<comment type="subcellular location">
    <subcellularLocation>
        <location evidence="2">Membrane</location>
        <topology evidence="2">Peripheral membrane protein</topology>
    </subcellularLocation>
</comment>
<evidence type="ECO:0000313" key="12">
    <source>
        <dbReference type="EMBL" id="CUH59496.1"/>
    </source>
</evidence>
<evidence type="ECO:0000256" key="2">
    <source>
        <dbReference type="ARBA" id="ARBA00004170"/>
    </source>
</evidence>
<feature type="region of interest" description="Disordered" evidence="11">
    <location>
        <begin position="294"/>
        <end position="317"/>
    </location>
</feature>
<evidence type="ECO:0000256" key="5">
    <source>
        <dbReference type="ARBA" id="ARBA00022781"/>
    </source>
</evidence>
<keyword evidence="5" id="KW-0375">Hydrogen ion transport</keyword>
<evidence type="ECO:0000256" key="3">
    <source>
        <dbReference type="ARBA" id="ARBA00007681"/>
    </source>
</evidence>
<evidence type="ECO:0000256" key="4">
    <source>
        <dbReference type="ARBA" id="ARBA00022448"/>
    </source>
</evidence>
<dbReference type="AlphaFoldDB" id="A0A0P1FG68"/>
<proteinExistence type="inferred from homology"/>
<keyword evidence="8" id="KW-0139">CF(1)</keyword>
<dbReference type="RefSeq" id="WP_058122689.1">
    <property type="nucleotide sequence ID" value="NZ_CYRX01000010.1"/>
</dbReference>
<dbReference type="eggNOG" id="COG0224">
    <property type="taxonomic scope" value="Bacteria"/>
</dbReference>
<evidence type="ECO:0000256" key="9">
    <source>
        <dbReference type="ARBA" id="ARBA00023310"/>
    </source>
</evidence>
<dbReference type="Pfam" id="PF00231">
    <property type="entry name" value="ATP-synt"/>
    <property type="match status" value="1"/>
</dbReference>
<dbReference type="SUPFAM" id="SSF52943">
    <property type="entry name" value="ATP synthase (F1-ATPase), gamma subunit"/>
    <property type="match status" value="1"/>
</dbReference>
<dbReference type="STRING" id="266809.PM03_04250"/>
<accession>A0A0P1FG68</accession>
<sequence length="317" mass="34147">MSQSLEGLTRHMTGMESIHSVVHTMKTLSVLNAAPYEQAARAIEDYHRTVLDGLHAFFVATGAPDRSPQPLGQRHIVVFGSDHGLCGTYNDGIATHIAEALAGVAPEVSQIDCVGAQMADALRDRGLAPSQVFLPAASVDGLARLANLLTQHIEVTQNASESRSSSVELVYASRAADGTQTPMLVPLLPLSEALVADLCARPWLSRTRPAFAMPPDALFRALIRAHVFASLVRAAAEAMLAENAARLAVMQQAERSVEDRLDALKSEANTLRQDGITTELLDVIVGFEALGASDRRRRREDAKASDANDLPSERKQR</sequence>
<reference evidence="12 13" key="1">
    <citation type="submission" date="2015-09" db="EMBL/GenBank/DDBJ databases">
        <authorList>
            <consortium name="Swine Surveillance"/>
        </authorList>
    </citation>
    <scope>NUCLEOTIDE SEQUENCE [LARGE SCALE GENOMIC DNA]</scope>
    <source>
        <strain evidence="12 13">CECT 5294</strain>
    </source>
</reference>
<dbReference type="EMBL" id="CYRX01000010">
    <property type="protein sequence ID" value="CUH59496.1"/>
    <property type="molecule type" value="Genomic_DNA"/>
</dbReference>
<keyword evidence="9" id="KW-0066">ATP synthesis</keyword>
<evidence type="ECO:0000256" key="11">
    <source>
        <dbReference type="SAM" id="MobiDB-lite"/>
    </source>
</evidence>
<dbReference type="InterPro" id="IPR000131">
    <property type="entry name" value="ATP_synth_F1_gsu"/>
</dbReference>
<evidence type="ECO:0000313" key="13">
    <source>
        <dbReference type="Proteomes" id="UP000051298"/>
    </source>
</evidence>
<evidence type="ECO:0000256" key="8">
    <source>
        <dbReference type="ARBA" id="ARBA00023196"/>
    </source>
</evidence>
<comment type="similarity">
    <text evidence="3">Belongs to the ATPase gamma chain family.</text>
</comment>
<dbReference type="PRINTS" id="PR00126">
    <property type="entry name" value="ATPASEGAMMA"/>
</dbReference>
<organism evidence="12 13">
    <name type="scientific">Thalassobacter stenotrophicus</name>
    <dbReference type="NCBI Taxonomy" id="266809"/>
    <lineage>
        <taxon>Bacteria</taxon>
        <taxon>Pseudomonadati</taxon>
        <taxon>Pseudomonadota</taxon>
        <taxon>Alphaproteobacteria</taxon>
        <taxon>Rhodobacterales</taxon>
        <taxon>Roseobacteraceae</taxon>
        <taxon>Thalassobacter</taxon>
    </lineage>
</organism>
<protein>
    <submittedName>
        <fullName evidence="12">F-ATPase gamma subunit</fullName>
    </submittedName>
</protein>